<dbReference type="EMBL" id="JAHDTB010000001">
    <property type="protein sequence ID" value="MBW8286096.1"/>
    <property type="molecule type" value="Genomic_DNA"/>
</dbReference>
<evidence type="ECO:0000313" key="1">
    <source>
        <dbReference type="EMBL" id="MBW8286096.1"/>
    </source>
</evidence>
<name>A0ABS7F8I0_9NEIS</name>
<gene>
    <name evidence="1" type="ORF">KIF53_00420</name>
</gene>
<dbReference type="Proteomes" id="UP000711178">
    <property type="component" value="Unassembled WGS sequence"/>
</dbReference>
<dbReference type="PROSITE" id="PS51257">
    <property type="entry name" value="PROKAR_LIPOPROTEIN"/>
    <property type="match status" value="1"/>
</dbReference>
<accession>A0ABS7F8I0</accession>
<evidence type="ECO:0000313" key="2">
    <source>
        <dbReference type="Proteomes" id="UP000711178"/>
    </source>
</evidence>
<proteinExistence type="predicted"/>
<dbReference type="RefSeq" id="WP_146008401.1">
    <property type="nucleotide sequence ID" value="NZ_CP142381.1"/>
</dbReference>
<comment type="caution">
    <text evidence="1">The sequence shown here is derived from an EMBL/GenBank/DDBJ whole genome shotgun (WGS) entry which is preliminary data.</text>
</comment>
<dbReference type="GeneID" id="89683668"/>
<evidence type="ECO:0008006" key="3">
    <source>
        <dbReference type="Google" id="ProtNLM"/>
    </source>
</evidence>
<sequence length="234" mass="26082">MLMKTVMMPLLAATLLSACGSGAPRLREAPVLRNAPPARSKSFPVKIESKSAFTSRKKLNFGPLTLYRVRDARGAINLVVSGNPGYSVGQCMTLWRSVSGAQWEMYHDYSNAYPRLTRANGDCSALKIEPSGNERYYYTQYDWNWNQIETFIRDIQLGRTEAELLSELGAPDASYVNGKTTYLSYTRASTSVYGDVQNGSGGFSSRQNFCKRTFMVQAGIIVNYTLEGNDCRLK</sequence>
<keyword evidence="2" id="KW-1185">Reference proteome</keyword>
<reference evidence="1 2" key="1">
    <citation type="submission" date="2021-05" db="EMBL/GenBank/DDBJ databases">
        <title>Draft Whole Genome Sequencing Of Biosensor Chromobacterium violaceum Strain CV026 Reveals A Regulatory RNA In Chromobacterium violaceum Phenotype Regulatory Network.</title>
        <authorList>
            <person name="Hong K.W."/>
            <person name="Chan K.G."/>
            <person name="Chang C.-Y."/>
        </authorList>
    </citation>
    <scope>NUCLEOTIDE SEQUENCE [LARGE SCALE GENOMIC DNA]</scope>
    <source>
        <strain evidence="1 2">ATCC 31532</strain>
    </source>
</reference>
<protein>
    <recommendedName>
        <fullName evidence="3">Lipoprotein</fullName>
    </recommendedName>
</protein>
<organism evidence="1 2">
    <name type="scientific">Chromobacterium subtsugae</name>
    <dbReference type="NCBI Taxonomy" id="251747"/>
    <lineage>
        <taxon>Bacteria</taxon>
        <taxon>Pseudomonadati</taxon>
        <taxon>Pseudomonadota</taxon>
        <taxon>Betaproteobacteria</taxon>
        <taxon>Neisseriales</taxon>
        <taxon>Chromobacteriaceae</taxon>
        <taxon>Chromobacterium</taxon>
    </lineage>
</organism>